<gene>
    <name evidence="1" type="ORF">D4L85_16270</name>
</gene>
<evidence type="ECO:0000313" key="1">
    <source>
        <dbReference type="EMBL" id="AYB32026.1"/>
    </source>
</evidence>
<evidence type="ECO:0000313" key="2">
    <source>
        <dbReference type="Proteomes" id="UP000266183"/>
    </source>
</evidence>
<sequence length="94" mass="10412">MPEKQQNEIMTHIAKISASLGADAFCLLAYPGIFSGLSNDGKQGTAPIPLCTPHIVVYTAISRWKKFTRLVPTLFIPDDKRGFNCPPFQNLYTV</sequence>
<dbReference type="KEGG" id="chk:D4L85_16270"/>
<name>A0A385SNE4_9BACT</name>
<keyword evidence="2" id="KW-1185">Reference proteome</keyword>
<dbReference type="Proteomes" id="UP000266183">
    <property type="component" value="Chromosome"/>
</dbReference>
<organism evidence="1 2">
    <name type="scientific">Chryseolinea soli</name>
    <dbReference type="NCBI Taxonomy" id="2321403"/>
    <lineage>
        <taxon>Bacteria</taxon>
        <taxon>Pseudomonadati</taxon>
        <taxon>Bacteroidota</taxon>
        <taxon>Cytophagia</taxon>
        <taxon>Cytophagales</taxon>
        <taxon>Fulvivirgaceae</taxon>
        <taxon>Chryseolinea</taxon>
    </lineage>
</organism>
<protein>
    <submittedName>
        <fullName evidence="1">Uncharacterized protein</fullName>
    </submittedName>
</protein>
<accession>A0A385SNE4</accession>
<proteinExistence type="predicted"/>
<reference evidence="2" key="1">
    <citation type="submission" date="2018-09" db="EMBL/GenBank/DDBJ databases">
        <title>Chryseolinea sp. KIS68-18 isolated from soil.</title>
        <authorList>
            <person name="Weon H.-Y."/>
            <person name="Kwon S.-W."/>
            <person name="Lee S.A."/>
        </authorList>
    </citation>
    <scope>NUCLEOTIDE SEQUENCE [LARGE SCALE GENOMIC DNA]</scope>
    <source>
        <strain evidence="2">KIS68-18</strain>
    </source>
</reference>
<dbReference type="AlphaFoldDB" id="A0A385SNE4"/>
<dbReference type="EMBL" id="CP032382">
    <property type="protein sequence ID" value="AYB32026.1"/>
    <property type="molecule type" value="Genomic_DNA"/>
</dbReference>